<dbReference type="Gene3D" id="2.40.10.220">
    <property type="entry name" value="predicted glycosyltransferase like domains"/>
    <property type="match status" value="1"/>
</dbReference>
<dbReference type="Pfam" id="PF07238">
    <property type="entry name" value="PilZ"/>
    <property type="match status" value="1"/>
</dbReference>
<dbReference type="RefSeq" id="WP_013657210.1">
    <property type="nucleotide sequence ID" value="NC_015275.1"/>
</dbReference>
<evidence type="ECO:0000313" key="3">
    <source>
        <dbReference type="Proteomes" id="UP000008467"/>
    </source>
</evidence>
<dbReference type="AlphaFoldDB" id="F2JRJ5"/>
<name>F2JRJ5_CELLD</name>
<dbReference type="GO" id="GO:0035438">
    <property type="term" value="F:cyclic-di-GMP binding"/>
    <property type="evidence" value="ECO:0007669"/>
    <property type="project" value="InterPro"/>
</dbReference>
<reference evidence="2 3" key="1">
    <citation type="journal article" date="2011" name="J. Bacteriol.">
        <title>Complete genome sequence of the cellulose-degrading bacterium Cellulosilyticum lentocellum.</title>
        <authorList>
            <consortium name="US DOE Joint Genome Institute"/>
            <person name="Miller D.A."/>
            <person name="Suen G."/>
            <person name="Bruce D."/>
            <person name="Copeland A."/>
            <person name="Cheng J.F."/>
            <person name="Detter C."/>
            <person name="Goodwin L.A."/>
            <person name="Han C.S."/>
            <person name="Hauser L.J."/>
            <person name="Land M.L."/>
            <person name="Lapidus A."/>
            <person name="Lucas S."/>
            <person name="Meincke L."/>
            <person name="Pitluck S."/>
            <person name="Tapia R."/>
            <person name="Teshima H."/>
            <person name="Woyke T."/>
            <person name="Fox B.G."/>
            <person name="Angert E.R."/>
            <person name="Currie C.R."/>
        </authorList>
    </citation>
    <scope>NUCLEOTIDE SEQUENCE [LARGE SCALE GENOMIC DNA]</scope>
    <source>
        <strain evidence="3">ATCC 49066 / DSM 5427 / NCIMB 11756 / RHM5</strain>
    </source>
</reference>
<dbReference type="KEGG" id="cle:Clole_2203"/>
<dbReference type="EMBL" id="CP002582">
    <property type="protein sequence ID" value="ADZ83916.1"/>
    <property type="molecule type" value="Genomic_DNA"/>
</dbReference>
<protein>
    <submittedName>
        <fullName evidence="2">Type IV pilus assembly PilZ</fullName>
    </submittedName>
</protein>
<proteinExistence type="predicted"/>
<dbReference type="InterPro" id="IPR009875">
    <property type="entry name" value="PilZ_domain"/>
</dbReference>
<dbReference type="STRING" id="642492.Clole_2203"/>
<gene>
    <name evidence="2" type="ordered locus">Clole_2203</name>
</gene>
<accession>F2JRJ5</accession>
<keyword evidence="3" id="KW-1185">Reference proteome</keyword>
<sequence length="237" mass="27810">MRYNQENKNQSTAIEESVKMYQKNLMDDMNLTLRLSYLHNTHVTKPIEWVERLLIFEAPISKLDWVIYPQDAIIDMVFVSKLALFHSQIRIVRSYRKGNSLFYVGEVVSPIVKKQQREYFRLDVTFDVKFQLLPAEENEEIDFLELPYEKGICVNISTGGMCLNTNLQLKSSQNIMLEFYFVNMEFNLKGKILGLGEMNGAGYYSHRVQFQNLDIADTNLLTRLIFEKQRSLLKKIN</sequence>
<dbReference type="HOGENOM" id="CLU_1169018_0_0_9"/>
<organism evidence="2 3">
    <name type="scientific">Cellulosilyticum lentocellum (strain ATCC 49066 / DSM 5427 / NCIMB 11756 / RHM5)</name>
    <name type="common">Clostridium lentocellum</name>
    <dbReference type="NCBI Taxonomy" id="642492"/>
    <lineage>
        <taxon>Bacteria</taxon>
        <taxon>Bacillati</taxon>
        <taxon>Bacillota</taxon>
        <taxon>Clostridia</taxon>
        <taxon>Lachnospirales</taxon>
        <taxon>Cellulosilyticaceae</taxon>
        <taxon>Cellulosilyticum</taxon>
    </lineage>
</organism>
<feature type="domain" description="PilZ" evidence="1">
    <location>
        <begin position="115"/>
        <end position="227"/>
    </location>
</feature>
<dbReference type="eggNOG" id="COG5581">
    <property type="taxonomic scope" value="Bacteria"/>
</dbReference>
<evidence type="ECO:0000259" key="1">
    <source>
        <dbReference type="Pfam" id="PF07238"/>
    </source>
</evidence>
<evidence type="ECO:0000313" key="2">
    <source>
        <dbReference type="EMBL" id="ADZ83916.1"/>
    </source>
</evidence>
<dbReference type="Proteomes" id="UP000008467">
    <property type="component" value="Chromosome"/>
</dbReference>